<feature type="compositionally biased region" description="Acidic residues" evidence="1">
    <location>
        <begin position="428"/>
        <end position="446"/>
    </location>
</feature>
<dbReference type="EMBL" id="JBBJCI010000038">
    <property type="protein sequence ID" value="KAK7250115.1"/>
    <property type="molecule type" value="Genomic_DNA"/>
</dbReference>
<dbReference type="Proteomes" id="UP001363151">
    <property type="component" value="Unassembled WGS sequence"/>
</dbReference>
<sequence>MGSSDDWEAVFEARVAALPANEEKYSWYAKLPEIVAMSGSAGAGEAGVDPDLYENVKRALTGGEGSAAIAREYGARSKQISAAIANATRVSCRSPLQKAEMQSLTLDDLLSAAEAALPFYGELLQAIADDLAHPVEFLRCPTVKAKARASNKVTIKYGGDCRHVKDLVRGTFIFESLDSMYAGIEAIVTHPLLNGHAQCVVDFDDRWQAPLSGGYSDCQLLICIMGHLCELQVNVREMIVAKKGGGHVAYDVWRFVNEYLLFASIQNDVVGMRKLLASGLVTSAPDAIKDQNGFRSCHFLALRAEATAIRDFVDRGADVFSVSSSGDLPATTSATQRDWATTAMLLDLMETRVATDAAGASKFFRDEETRTALYQLFTVLFEAPDTSCGPGPPPAAVASVARLVARADAQGEPVPFVPFTYEDRVETVFDDDDNDVKDNDDNDDDEPAKASPAGRPTTVRVKVFHKRPRPPPPRGTLWHFLASRSLVGAASRLATANRALAPLLARPAAKLRAYAPTRRDAYGRSAVDIAASAAVDSPEMVRVLLGVEGCGLATLRYRHEAGPRVLAALDAGDLRAAKTASLTIRPSPAEERAAVLCWRDGVAWLPGAWELTFGARHFDGPETANGGRWPWDDFSDTAFYPGGSVPHVYFRDNRADNCARVVDGVVAALCAKAEKGALVVIVDPLAPSGAVAAYDLLPALFARVSPRSLIRVLFVVPTRASVADAAMDALWPYSTVLVGGQVDLVLRGGTDDYHPMRSEVVAATYAQVPGDADVDDLDSDHSATVRPQWDVARRERGRLALVSRAKYVAFGKHRSMLVAAVASQLHANHLWFDATDANAAELRWLLKQFDMHYSRRAYIWAVVGGGIEEGELAEGRDKCGLLLREVDAWERSAQMIDYGPDVPLPPRSAGAAPWWTVCVGAEAEALARNAGVAADEIRSAAPIDIDAFDAAEKRIVVFIIDSADYCGRDAETISTANKTRDIPLFAAVLVPDESPGTSPRVRQDWAALAHFTACMESLSTVVFLPRGDPNNVVALRGLDGASDLERLLYRMDPTFGLNRFFTTIPTGICAPRPHRNGREATDADGVARWRASVDSFFDKANLAAKHAMAPGTETAAEVEEGLLRVPDSVVTVEFDPSANPLTYRVRGEDPATSDGGDWWVAPELTDGERIEGRYPGDDALRPCTVLDSSALPAVVLEFDRDHPEVRGLDRFKRPFMLSPLLTLFEGDRRHRLGPEQMLPRSVDVVPRWLSSQHASAVIAGSEDREPHFITITSYKPCLDLLIKTMLKSFTAIVQDDAATDDLAARLNGHDLIRTEPYPEKERPDRCHRYRRRQRQVRRQ</sequence>
<accession>A0ABR1GA70</accession>
<evidence type="ECO:0000256" key="1">
    <source>
        <dbReference type="SAM" id="MobiDB-lite"/>
    </source>
</evidence>
<gene>
    <name evidence="2" type="ORF">SO694_00006316</name>
</gene>
<comment type="caution">
    <text evidence="2">The sequence shown here is derived from an EMBL/GenBank/DDBJ whole genome shotgun (WGS) entry which is preliminary data.</text>
</comment>
<feature type="region of interest" description="Disordered" evidence="1">
    <location>
        <begin position="428"/>
        <end position="457"/>
    </location>
</feature>
<reference evidence="2 3" key="1">
    <citation type="submission" date="2024-03" db="EMBL/GenBank/DDBJ databases">
        <title>Aureococcus anophagefferens CCMP1851 and Kratosvirus quantuckense: Draft genome of a second virus-susceptible host strain in the model system.</title>
        <authorList>
            <person name="Chase E."/>
            <person name="Truchon A.R."/>
            <person name="Schepens W."/>
            <person name="Wilhelm S.W."/>
        </authorList>
    </citation>
    <scope>NUCLEOTIDE SEQUENCE [LARGE SCALE GENOMIC DNA]</scope>
    <source>
        <strain evidence="2 3">CCMP1851</strain>
    </source>
</reference>
<organism evidence="2 3">
    <name type="scientific">Aureococcus anophagefferens</name>
    <name type="common">Harmful bloom alga</name>
    <dbReference type="NCBI Taxonomy" id="44056"/>
    <lineage>
        <taxon>Eukaryota</taxon>
        <taxon>Sar</taxon>
        <taxon>Stramenopiles</taxon>
        <taxon>Ochrophyta</taxon>
        <taxon>Pelagophyceae</taxon>
        <taxon>Pelagomonadales</taxon>
        <taxon>Pelagomonadaceae</taxon>
        <taxon>Aureococcus</taxon>
    </lineage>
</organism>
<name>A0ABR1GA70_AURAN</name>
<feature type="compositionally biased region" description="Basic and acidic residues" evidence="1">
    <location>
        <begin position="1313"/>
        <end position="1326"/>
    </location>
</feature>
<feature type="compositionally biased region" description="Basic residues" evidence="1">
    <location>
        <begin position="1327"/>
        <end position="1339"/>
    </location>
</feature>
<keyword evidence="3" id="KW-1185">Reference proteome</keyword>
<evidence type="ECO:0000313" key="2">
    <source>
        <dbReference type="EMBL" id="KAK7250115.1"/>
    </source>
</evidence>
<protein>
    <submittedName>
        <fullName evidence="2">Uncharacterized protein</fullName>
    </submittedName>
</protein>
<proteinExistence type="predicted"/>
<evidence type="ECO:0000313" key="3">
    <source>
        <dbReference type="Proteomes" id="UP001363151"/>
    </source>
</evidence>
<feature type="region of interest" description="Disordered" evidence="1">
    <location>
        <begin position="1313"/>
        <end position="1339"/>
    </location>
</feature>